<dbReference type="Gene3D" id="1.10.101.10">
    <property type="entry name" value="PGBD-like superfamily/PGBD"/>
    <property type="match status" value="1"/>
</dbReference>
<dbReference type="InterPro" id="IPR036365">
    <property type="entry name" value="PGBD-like_sf"/>
</dbReference>
<accession>A0A7W8DNE6</accession>
<proteinExistence type="predicted"/>
<sequence length="344" mass="37577">MKLKLFSLNLGSGVAVLLAALVVGAPMASQAAREDSRRERAPSQARPAAPSRPSPSRPTPSASRPPAARPSAPRPSVSRPSTPQRPPTVSRPSVQRPPSVSRPTTVVRPKTAYEKAYPGRSPQRPTVTTRPTPERPSVTRPSVPSRPSVTRPSIPKRPSIVTRPGSGSDRPTITRPSVQRPSVSRPLTPYEKAYPGRRPGVVAAAHSGHRHFTDSSRFARIDRHEAYRSYPRSHYRLCHGQGWRGLGWYFGPPNVSYYYETPGVSYYSSRSYAPASYVNLTYSPVNSLDYSVQEALANLGYYDGPLDGDIGPMSRLSIANFQADNGLEPTGIIDEVLLDYLGIE</sequence>
<feature type="compositionally biased region" description="Polar residues" evidence="1">
    <location>
        <begin position="169"/>
        <end position="182"/>
    </location>
</feature>
<evidence type="ECO:0000256" key="2">
    <source>
        <dbReference type="SAM" id="SignalP"/>
    </source>
</evidence>
<gene>
    <name evidence="4" type="ORF">HNQ64_000522</name>
</gene>
<organism evidence="4 5">
    <name type="scientific">Prosthecobacter dejongeii</name>
    <dbReference type="NCBI Taxonomy" id="48465"/>
    <lineage>
        <taxon>Bacteria</taxon>
        <taxon>Pseudomonadati</taxon>
        <taxon>Verrucomicrobiota</taxon>
        <taxon>Verrucomicrobiia</taxon>
        <taxon>Verrucomicrobiales</taxon>
        <taxon>Verrucomicrobiaceae</taxon>
        <taxon>Prosthecobacter</taxon>
    </lineage>
</organism>
<dbReference type="InterPro" id="IPR002477">
    <property type="entry name" value="Peptidoglycan-bd-like"/>
</dbReference>
<dbReference type="Proteomes" id="UP000534294">
    <property type="component" value="Unassembled WGS sequence"/>
</dbReference>
<protein>
    <recommendedName>
        <fullName evidence="3">Peptidoglycan binding-like domain-containing protein</fullName>
    </recommendedName>
</protein>
<feature type="region of interest" description="Disordered" evidence="1">
    <location>
        <begin position="27"/>
        <end position="195"/>
    </location>
</feature>
<evidence type="ECO:0000313" key="4">
    <source>
        <dbReference type="EMBL" id="MBB5036288.1"/>
    </source>
</evidence>
<feature type="compositionally biased region" description="Low complexity" evidence="1">
    <location>
        <begin position="120"/>
        <end position="153"/>
    </location>
</feature>
<evidence type="ECO:0000256" key="1">
    <source>
        <dbReference type="SAM" id="MobiDB-lite"/>
    </source>
</evidence>
<feature type="chain" id="PRO_5030880726" description="Peptidoglycan binding-like domain-containing protein" evidence="2">
    <location>
        <begin position="32"/>
        <end position="344"/>
    </location>
</feature>
<dbReference type="SUPFAM" id="SSF47090">
    <property type="entry name" value="PGBD-like"/>
    <property type="match status" value="1"/>
</dbReference>
<keyword evidence="5" id="KW-1185">Reference proteome</keyword>
<feature type="domain" description="Peptidoglycan binding-like" evidence="3">
    <location>
        <begin position="292"/>
        <end position="339"/>
    </location>
</feature>
<name>A0A7W8DNE6_9BACT</name>
<dbReference type="Pfam" id="PF01471">
    <property type="entry name" value="PG_binding_1"/>
    <property type="match status" value="1"/>
</dbReference>
<evidence type="ECO:0000259" key="3">
    <source>
        <dbReference type="Pfam" id="PF01471"/>
    </source>
</evidence>
<dbReference type="RefSeq" id="WP_184204971.1">
    <property type="nucleotide sequence ID" value="NZ_JACHIF010000001.1"/>
</dbReference>
<keyword evidence="2" id="KW-0732">Signal</keyword>
<feature type="compositionally biased region" description="Low complexity" evidence="1">
    <location>
        <begin position="59"/>
        <end position="104"/>
    </location>
</feature>
<reference evidence="4 5" key="1">
    <citation type="submission" date="2020-08" db="EMBL/GenBank/DDBJ databases">
        <title>Genomic Encyclopedia of Type Strains, Phase IV (KMG-IV): sequencing the most valuable type-strain genomes for metagenomic binning, comparative biology and taxonomic classification.</title>
        <authorList>
            <person name="Goeker M."/>
        </authorList>
    </citation>
    <scope>NUCLEOTIDE SEQUENCE [LARGE SCALE GENOMIC DNA]</scope>
    <source>
        <strain evidence="4 5">DSM 12251</strain>
    </source>
</reference>
<feature type="compositionally biased region" description="Basic and acidic residues" evidence="1">
    <location>
        <begin position="32"/>
        <end position="41"/>
    </location>
</feature>
<dbReference type="AlphaFoldDB" id="A0A7W8DNE6"/>
<dbReference type="EMBL" id="JACHIF010000001">
    <property type="protein sequence ID" value="MBB5036288.1"/>
    <property type="molecule type" value="Genomic_DNA"/>
</dbReference>
<dbReference type="InterPro" id="IPR036366">
    <property type="entry name" value="PGBDSf"/>
</dbReference>
<comment type="caution">
    <text evidence="4">The sequence shown here is derived from an EMBL/GenBank/DDBJ whole genome shotgun (WGS) entry which is preliminary data.</text>
</comment>
<feature type="signal peptide" evidence="2">
    <location>
        <begin position="1"/>
        <end position="31"/>
    </location>
</feature>
<evidence type="ECO:0000313" key="5">
    <source>
        <dbReference type="Proteomes" id="UP000534294"/>
    </source>
</evidence>